<accession>A0AAF3J1N5</accession>
<organism evidence="5 6">
    <name type="scientific">Mesorhabditis belari</name>
    <dbReference type="NCBI Taxonomy" id="2138241"/>
    <lineage>
        <taxon>Eukaryota</taxon>
        <taxon>Metazoa</taxon>
        <taxon>Ecdysozoa</taxon>
        <taxon>Nematoda</taxon>
        <taxon>Chromadorea</taxon>
        <taxon>Rhabditida</taxon>
        <taxon>Rhabditina</taxon>
        <taxon>Rhabditomorpha</taxon>
        <taxon>Rhabditoidea</taxon>
        <taxon>Rhabditidae</taxon>
        <taxon>Mesorhabditinae</taxon>
        <taxon>Mesorhabditis</taxon>
    </lineage>
</organism>
<dbReference type="CDD" id="cd04301">
    <property type="entry name" value="NAT_SF"/>
    <property type="match status" value="1"/>
</dbReference>
<comment type="similarity">
    <text evidence="1">Belongs to the NATD1 family.</text>
</comment>
<evidence type="ECO:0000259" key="4">
    <source>
        <dbReference type="PROSITE" id="PS51729"/>
    </source>
</evidence>
<dbReference type="PROSITE" id="PS51729">
    <property type="entry name" value="GNAT_YJDJ"/>
    <property type="match status" value="1"/>
</dbReference>
<dbReference type="WBParaSite" id="MBELARI_LOCUS10591">
    <property type="protein sequence ID" value="MBELARI_LOCUS10591"/>
    <property type="gene ID" value="MBELARI_LOCUS10591"/>
</dbReference>
<evidence type="ECO:0000256" key="3">
    <source>
        <dbReference type="ARBA" id="ARBA00031876"/>
    </source>
</evidence>
<proteinExistence type="inferred from homology"/>
<dbReference type="InterPro" id="IPR045057">
    <property type="entry name" value="Gcn5-rel_NAT"/>
</dbReference>
<dbReference type="SUPFAM" id="SSF55729">
    <property type="entry name" value="Acyl-CoA N-acyltransferases (Nat)"/>
    <property type="match status" value="1"/>
</dbReference>
<protein>
    <recommendedName>
        <fullName evidence="2">Protein NATD1</fullName>
    </recommendedName>
    <alternativeName>
        <fullName evidence="3">N-acetyltransferase domain-containing protein 1</fullName>
    </alternativeName>
</protein>
<dbReference type="AlphaFoldDB" id="A0AAF3J1N5"/>
<sequence>MPFKVEHCTKAKEFFVLLNNSRSVLQYAELSNKVIDFYHTEVPPEQQGQGIAKDLVKEGLTYAKQNEFTVRPTCWYVAKYINQNGSEGAQVEKS</sequence>
<dbReference type="InterPro" id="IPR031165">
    <property type="entry name" value="GNAT_YJDJ"/>
</dbReference>
<dbReference type="PANTHER" id="PTHR31435">
    <property type="entry name" value="PROTEIN NATD1"/>
    <property type="match status" value="1"/>
</dbReference>
<reference evidence="6" key="1">
    <citation type="submission" date="2024-02" db="UniProtKB">
        <authorList>
            <consortium name="WormBaseParasite"/>
        </authorList>
    </citation>
    <scope>IDENTIFICATION</scope>
</reference>
<dbReference type="PANTHER" id="PTHR31435:SF9">
    <property type="entry name" value="PROTEIN NATD1"/>
    <property type="match status" value="1"/>
</dbReference>
<keyword evidence="5" id="KW-1185">Reference proteome</keyword>
<evidence type="ECO:0000313" key="5">
    <source>
        <dbReference type="Proteomes" id="UP000887575"/>
    </source>
</evidence>
<evidence type="ECO:0000256" key="2">
    <source>
        <dbReference type="ARBA" id="ARBA00020243"/>
    </source>
</evidence>
<dbReference type="Pfam" id="PF14542">
    <property type="entry name" value="Acetyltransf_CG"/>
    <property type="match status" value="1"/>
</dbReference>
<evidence type="ECO:0000313" key="6">
    <source>
        <dbReference type="WBParaSite" id="MBELARI_LOCUS10591"/>
    </source>
</evidence>
<dbReference type="Gene3D" id="3.40.630.30">
    <property type="match status" value="1"/>
</dbReference>
<evidence type="ECO:0000256" key="1">
    <source>
        <dbReference type="ARBA" id="ARBA00006233"/>
    </source>
</evidence>
<feature type="domain" description="N-acetyltransferase" evidence="4">
    <location>
        <begin position="6"/>
        <end position="93"/>
    </location>
</feature>
<dbReference type="InterPro" id="IPR016181">
    <property type="entry name" value="Acyl_CoA_acyltransferase"/>
</dbReference>
<dbReference type="Proteomes" id="UP000887575">
    <property type="component" value="Unassembled WGS sequence"/>
</dbReference>
<name>A0AAF3J1N5_9BILA</name>